<keyword evidence="8" id="KW-0732">Signal</keyword>
<comment type="function">
    <text evidence="1 7">Part of the ABC transporter complex PstSACB involved in phosphate import.</text>
</comment>
<comment type="similarity">
    <text evidence="2 7">Belongs to the PstS family.</text>
</comment>
<dbReference type="PANTHER" id="PTHR42996:SF1">
    <property type="entry name" value="PHOSPHATE-BINDING PROTEIN PSTS"/>
    <property type="match status" value="1"/>
</dbReference>
<dbReference type="Pfam" id="PF12849">
    <property type="entry name" value="PBP_like_2"/>
    <property type="match status" value="1"/>
</dbReference>
<evidence type="ECO:0000256" key="8">
    <source>
        <dbReference type="SAM" id="SignalP"/>
    </source>
</evidence>
<evidence type="ECO:0000256" key="1">
    <source>
        <dbReference type="ARBA" id="ARBA00002841"/>
    </source>
</evidence>
<sequence length="386" mass="39066">MFKRTVIAASLVAATLASAQSMAAVVGGGATLPEPLYNGKGALAGILPAGFTYVGVGSGGGKTAFLFNNGGAVNQAGANVEYAGSDSVLSATEISDYNADAARGGAWGKLIQIPSVGTSVTIPYKKAGNTTLQLSGAQLCAAFSGSATTWGQLLNTADNTPITIVYRSGSSGTTELLTRFLNDSCPTQFKVSSTFSSAKLSAVPATWKGVAGSGDVMTQVNATDGSIGYISPDYVNPGNNAVVARVSKNPVAAGTAPLPTAANAQTALGTAVAPGTFADRVQPSKWVPTFGSAAGDRPVPTSGYPIVGYTNLLVGQCYKDAADATAVRGFLNDLYSGSKSTLITAHTFVNLPATYAAEIKKVFLDNTYGDGLDINNSAVCNGIGRL</sequence>
<name>A0ABY9QJ10_9PSED</name>
<dbReference type="SUPFAM" id="SSF53850">
    <property type="entry name" value="Periplasmic binding protein-like II"/>
    <property type="match status" value="1"/>
</dbReference>
<dbReference type="GeneID" id="32806280"/>
<evidence type="ECO:0000256" key="7">
    <source>
        <dbReference type="PIRNR" id="PIRNR002756"/>
    </source>
</evidence>
<feature type="domain" description="PBP" evidence="9">
    <location>
        <begin position="48"/>
        <end position="265"/>
    </location>
</feature>
<keyword evidence="6 7" id="KW-0592">Phosphate transport</keyword>
<accession>A0ABY9QJ10</accession>
<comment type="subunit">
    <text evidence="3 7">The complex is composed of two ATP-binding proteins (PstB), two transmembrane proteins (PstC and PstA) and a solute-binding protein (PstS).</text>
</comment>
<evidence type="ECO:0000256" key="6">
    <source>
        <dbReference type="ARBA" id="ARBA00022592"/>
    </source>
</evidence>
<evidence type="ECO:0000259" key="9">
    <source>
        <dbReference type="Pfam" id="PF12849"/>
    </source>
</evidence>
<dbReference type="InterPro" id="IPR024370">
    <property type="entry name" value="PBP_domain"/>
</dbReference>
<evidence type="ECO:0000256" key="5">
    <source>
        <dbReference type="ARBA" id="ARBA00022448"/>
    </source>
</evidence>
<evidence type="ECO:0000256" key="2">
    <source>
        <dbReference type="ARBA" id="ARBA00008725"/>
    </source>
</evidence>
<dbReference type="EMBL" id="CP132921">
    <property type="protein sequence ID" value="WMW03329.1"/>
    <property type="molecule type" value="Genomic_DNA"/>
</dbReference>
<feature type="signal peptide" evidence="8">
    <location>
        <begin position="1"/>
        <end position="23"/>
    </location>
</feature>
<dbReference type="PANTHER" id="PTHR42996">
    <property type="entry name" value="PHOSPHATE-BINDING PROTEIN PSTS"/>
    <property type="match status" value="1"/>
</dbReference>
<evidence type="ECO:0000313" key="11">
    <source>
        <dbReference type="Proteomes" id="UP001183127"/>
    </source>
</evidence>
<reference evidence="10 11" key="1">
    <citation type="submission" date="2023-08" db="EMBL/GenBank/DDBJ databases">
        <title>Complete Genome Sequence of Pseudomonas entomophila TVIN A01.</title>
        <authorList>
            <person name="Shelke T."/>
            <person name="Mahar N.S."/>
            <person name="Gupta I."/>
            <person name="Gupta V."/>
        </authorList>
    </citation>
    <scope>NUCLEOTIDE SEQUENCE [LARGE SCALE GENOMIC DNA]</scope>
    <source>
        <strain evidence="10 11">TVIN-A01</strain>
    </source>
</reference>
<organism evidence="10 11">
    <name type="scientific">Pseudomonas entomophila</name>
    <dbReference type="NCBI Taxonomy" id="312306"/>
    <lineage>
        <taxon>Bacteria</taxon>
        <taxon>Pseudomonadati</taxon>
        <taxon>Pseudomonadota</taxon>
        <taxon>Gammaproteobacteria</taxon>
        <taxon>Pseudomonadales</taxon>
        <taxon>Pseudomonadaceae</taxon>
        <taxon>Pseudomonas</taxon>
    </lineage>
</organism>
<feature type="chain" id="PRO_5045819817" description="Phosphate-binding protein PstS" evidence="8">
    <location>
        <begin position="24"/>
        <end position="386"/>
    </location>
</feature>
<dbReference type="RefSeq" id="WP_011534331.1">
    <property type="nucleotide sequence ID" value="NZ_CP132921.1"/>
</dbReference>
<evidence type="ECO:0000256" key="3">
    <source>
        <dbReference type="ARBA" id="ARBA00011529"/>
    </source>
</evidence>
<dbReference type="InterPro" id="IPR050962">
    <property type="entry name" value="Phosphate-bind_PstS"/>
</dbReference>
<evidence type="ECO:0000256" key="4">
    <source>
        <dbReference type="ARBA" id="ARBA00021889"/>
    </source>
</evidence>
<keyword evidence="11" id="KW-1185">Reference proteome</keyword>
<dbReference type="Proteomes" id="UP001183127">
    <property type="component" value="Chromosome"/>
</dbReference>
<dbReference type="InterPro" id="IPR005673">
    <property type="entry name" value="ABC_phos-bd_PstS"/>
</dbReference>
<dbReference type="Gene3D" id="3.40.190.10">
    <property type="entry name" value="Periplasmic binding protein-like II"/>
    <property type="match status" value="2"/>
</dbReference>
<proteinExistence type="inferred from homology"/>
<protein>
    <recommendedName>
        <fullName evidence="4 7">Phosphate-binding protein PstS</fullName>
    </recommendedName>
</protein>
<dbReference type="PIRSF" id="PIRSF002756">
    <property type="entry name" value="PstS"/>
    <property type="match status" value="1"/>
</dbReference>
<evidence type="ECO:0000313" key="10">
    <source>
        <dbReference type="EMBL" id="WMW03329.1"/>
    </source>
</evidence>
<keyword evidence="5 7" id="KW-0813">Transport</keyword>
<gene>
    <name evidence="10" type="ORF">RAH46_13340</name>
</gene>